<feature type="compositionally biased region" description="Acidic residues" evidence="2">
    <location>
        <begin position="606"/>
        <end position="615"/>
    </location>
</feature>
<name>Q4SAW5_TETNG</name>
<accession>Q4SAW5</accession>
<dbReference type="Pfam" id="PF05461">
    <property type="entry name" value="ApoL"/>
    <property type="match status" value="1"/>
</dbReference>
<organism evidence="3">
    <name type="scientific">Tetraodon nigroviridis</name>
    <name type="common">Spotted green pufferfish</name>
    <name type="synonym">Chelonodon nigroviridis</name>
    <dbReference type="NCBI Taxonomy" id="99883"/>
    <lineage>
        <taxon>Eukaryota</taxon>
        <taxon>Metazoa</taxon>
        <taxon>Chordata</taxon>
        <taxon>Craniata</taxon>
        <taxon>Vertebrata</taxon>
        <taxon>Euteleostomi</taxon>
        <taxon>Actinopterygii</taxon>
        <taxon>Neopterygii</taxon>
        <taxon>Teleostei</taxon>
        <taxon>Neoteleostei</taxon>
        <taxon>Acanthomorphata</taxon>
        <taxon>Eupercaria</taxon>
        <taxon>Tetraodontiformes</taxon>
        <taxon>Tetradontoidea</taxon>
        <taxon>Tetraodontidae</taxon>
        <taxon>Tetraodon</taxon>
    </lineage>
</organism>
<feature type="region of interest" description="Disordered" evidence="2">
    <location>
        <begin position="589"/>
        <end position="615"/>
    </location>
</feature>
<dbReference type="AlphaFoldDB" id="Q4SAW5"/>
<dbReference type="GO" id="GO:0008289">
    <property type="term" value="F:lipid binding"/>
    <property type="evidence" value="ECO:0007669"/>
    <property type="project" value="InterPro"/>
</dbReference>
<feature type="region of interest" description="Disordered" evidence="2">
    <location>
        <begin position="1"/>
        <end position="22"/>
    </location>
</feature>
<comment type="similarity">
    <text evidence="1">Belongs to the apolipoprotein L family.</text>
</comment>
<evidence type="ECO:0000256" key="2">
    <source>
        <dbReference type="SAM" id="MobiDB-lite"/>
    </source>
</evidence>
<dbReference type="GO" id="GO:0016020">
    <property type="term" value="C:membrane"/>
    <property type="evidence" value="ECO:0007669"/>
    <property type="project" value="TreeGrafter"/>
</dbReference>
<dbReference type="GO" id="GO:0042157">
    <property type="term" value="P:lipoprotein metabolic process"/>
    <property type="evidence" value="ECO:0007669"/>
    <property type="project" value="InterPro"/>
</dbReference>
<gene>
    <name evidence="3" type="ORF">GSTENG00021232001</name>
</gene>
<dbReference type="GO" id="GO:0005576">
    <property type="term" value="C:extracellular region"/>
    <property type="evidence" value="ECO:0007669"/>
    <property type="project" value="InterPro"/>
</dbReference>
<evidence type="ECO:0000313" key="3">
    <source>
        <dbReference type="EMBL" id="CAG02217.1"/>
    </source>
</evidence>
<dbReference type="KEGG" id="tng:GSTEN00021232G001"/>
<dbReference type="OrthoDB" id="6146578at2759"/>
<dbReference type="InterPro" id="IPR008405">
    <property type="entry name" value="ApoL"/>
</dbReference>
<protein>
    <submittedName>
        <fullName evidence="3">Chromosome 3 SCAF14679, whole genome shotgun sequence</fullName>
    </submittedName>
</protein>
<evidence type="ECO:0000256" key="1">
    <source>
        <dbReference type="ARBA" id="ARBA00010090"/>
    </source>
</evidence>
<reference evidence="3" key="2">
    <citation type="submission" date="2004-02" db="EMBL/GenBank/DDBJ databases">
        <authorList>
            <consortium name="Genoscope"/>
            <consortium name="Whitehead Institute Centre for Genome Research"/>
        </authorList>
    </citation>
    <scope>NUCLEOTIDE SEQUENCE</scope>
</reference>
<proteinExistence type="inferred from homology"/>
<dbReference type="GO" id="GO:0006869">
    <property type="term" value="P:lipid transport"/>
    <property type="evidence" value="ECO:0007669"/>
    <property type="project" value="InterPro"/>
</dbReference>
<dbReference type="EMBL" id="CAAE01014679">
    <property type="protein sequence ID" value="CAG02217.1"/>
    <property type="molecule type" value="Genomic_DNA"/>
</dbReference>
<dbReference type="PANTHER" id="PTHR14096:SF57">
    <property type="entry name" value="APOLIPOPROTEIN L4"/>
    <property type="match status" value="1"/>
</dbReference>
<sequence>MGSARTRPGQGKRPWAKVQPLNPDPRAQEVAQLQVECLQTRCDASNLHACCSCSTAENTAREELQTILCRYAKDTLSYINRVKSFCDGSSNWILQRETEVESMMDIRDKAEKINLSFSHVSQSENKGRALWEYVSSATTLQVNVDKKFAALEEELAEVLKSTDRGLQELDEFLDAVEKLAFTSLHVFKEKNNMLRLPAGISLDLVQALIGAAQHGCSLRVLLILDSEEFFVPRLQNVDVLLTQLNKYVGITQLMCDQMEKSNWCPRPTKDTSVELDVDLSEEDIQNMLTHIKQLHSIRLDQTFRTASQFQGEDSSTFIKEFDGRRDRMLAFLDAVEGSADQLDRMHLGARISSIASSSVGATGGVLTIVGLALSPVTAGVSLGLTIAGIGMGVASGVNTIVTTATEAGVNRAQKNKANEALENFMEDVKVLHDCLEKIAMVKTTEEELSAAIGKVVFKLCGVARAIDGLVDAVSAFRMFKTGELLEGAANVAQQAGRGAGRVAQDLPDIGQAAARGPLALSGAARAGLITLNALFVGLDVFFIVKDGMSLAKGNKNELATFLRARAGLWRSQMKTWEKIYNSQKEGEKRVEKNQAVLKTPFYPSSPEEEEEKVEE</sequence>
<dbReference type="PANTHER" id="PTHR14096">
    <property type="entry name" value="APOLIPOPROTEIN L"/>
    <property type="match status" value="1"/>
</dbReference>
<reference evidence="3" key="1">
    <citation type="journal article" date="2004" name="Nature">
        <title>Genome duplication in the teleost fish Tetraodon nigroviridis reveals the early vertebrate proto-karyotype.</title>
        <authorList>
            <person name="Jaillon O."/>
            <person name="Aury J.-M."/>
            <person name="Brunet F."/>
            <person name="Petit J.-L."/>
            <person name="Stange-Thomann N."/>
            <person name="Mauceli E."/>
            <person name="Bouneau L."/>
            <person name="Fischer C."/>
            <person name="Ozouf-Costaz C."/>
            <person name="Bernot A."/>
            <person name="Nicaud S."/>
            <person name="Jaffe D."/>
            <person name="Fisher S."/>
            <person name="Lutfalla G."/>
            <person name="Dossat C."/>
            <person name="Segurens B."/>
            <person name="Dasilva C."/>
            <person name="Salanoubat M."/>
            <person name="Levy M."/>
            <person name="Boudet N."/>
            <person name="Castellano S."/>
            <person name="Anthouard V."/>
            <person name="Jubin C."/>
            <person name="Castelli V."/>
            <person name="Katinka M."/>
            <person name="Vacherie B."/>
            <person name="Biemont C."/>
            <person name="Skalli Z."/>
            <person name="Cattolico L."/>
            <person name="Poulain J."/>
            <person name="De Berardinis V."/>
            <person name="Cruaud C."/>
            <person name="Duprat S."/>
            <person name="Brottier P."/>
            <person name="Coutanceau J.-P."/>
            <person name="Gouzy J."/>
            <person name="Parra G."/>
            <person name="Lardier G."/>
            <person name="Chapple C."/>
            <person name="McKernan K.J."/>
            <person name="McEwan P."/>
            <person name="Bosak S."/>
            <person name="Kellis M."/>
            <person name="Volff J.-N."/>
            <person name="Guigo R."/>
            <person name="Zody M.C."/>
            <person name="Mesirov J."/>
            <person name="Lindblad-Toh K."/>
            <person name="Birren B."/>
            <person name="Nusbaum C."/>
            <person name="Kahn D."/>
            <person name="Robinson-Rechavi M."/>
            <person name="Laudet V."/>
            <person name="Schachter V."/>
            <person name="Quetier F."/>
            <person name="Saurin W."/>
            <person name="Scarpelli C."/>
            <person name="Wincker P."/>
            <person name="Lander E.S."/>
            <person name="Weissenbach J."/>
            <person name="Roest Crollius H."/>
        </authorList>
    </citation>
    <scope>NUCLEOTIDE SEQUENCE [LARGE SCALE GENOMIC DNA]</scope>
</reference>